<dbReference type="InterPro" id="IPR023591">
    <property type="entry name" value="Ribosomal_uS2_flav_dom_sf"/>
</dbReference>
<gene>
    <name evidence="2 5" type="primary">rps2</name>
</gene>
<dbReference type="SUPFAM" id="SSF50249">
    <property type="entry name" value="Nucleic acid-binding proteins"/>
    <property type="match status" value="1"/>
</dbReference>
<feature type="coiled-coil region" evidence="3">
    <location>
        <begin position="729"/>
        <end position="756"/>
    </location>
</feature>
<dbReference type="Pfam" id="PF00318">
    <property type="entry name" value="Ribosomal_S2"/>
    <property type="match status" value="2"/>
</dbReference>
<dbReference type="PANTHER" id="PTHR12534">
    <property type="entry name" value="30S RIBOSOMAL PROTEIN S2 PROKARYOTIC AND ORGANELLAR"/>
    <property type="match status" value="1"/>
</dbReference>
<keyword evidence="2 5" id="KW-0689">Ribosomal protein</keyword>
<dbReference type="HAMAP" id="MF_00291_B">
    <property type="entry name" value="Ribosomal_uS2_B"/>
    <property type="match status" value="1"/>
</dbReference>
<dbReference type="AlphaFoldDB" id="A0A0S2LNL2"/>
<keyword evidence="3" id="KW-0175">Coiled coil</keyword>
<proteinExistence type="inferred from homology"/>
<dbReference type="EMBL" id="KT625414">
    <property type="protein sequence ID" value="ALO62987.1"/>
    <property type="molecule type" value="Genomic_DNA"/>
</dbReference>
<dbReference type="InterPro" id="IPR005706">
    <property type="entry name" value="Ribosomal_uS2_bac/mit/plastid"/>
</dbReference>
<dbReference type="InterPro" id="IPR012340">
    <property type="entry name" value="NA-bd_OB-fold"/>
</dbReference>
<dbReference type="PROSITE" id="PS50926">
    <property type="entry name" value="TRAM"/>
    <property type="match status" value="1"/>
</dbReference>
<evidence type="ECO:0000259" key="4">
    <source>
        <dbReference type="PROSITE" id="PS50926"/>
    </source>
</evidence>
<dbReference type="GO" id="GO:0003735">
    <property type="term" value="F:structural constituent of ribosome"/>
    <property type="evidence" value="ECO:0007669"/>
    <property type="project" value="InterPro"/>
</dbReference>
<dbReference type="PANTHER" id="PTHR12534:SF0">
    <property type="entry name" value="SMALL RIBOSOMAL SUBUNIT PROTEIN US2M"/>
    <property type="match status" value="1"/>
</dbReference>
<dbReference type="Pfam" id="PF01938">
    <property type="entry name" value="TRAM"/>
    <property type="match status" value="1"/>
</dbReference>
<accession>A0A0S2LNL2</accession>
<geneLocation type="chloroplast" evidence="5"/>
<evidence type="ECO:0000256" key="1">
    <source>
        <dbReference type="ARBA" id="ARBA00006242"/>
    </source>
</evidence>
<dbReference type="GeneID" id="26378655"/>
<dbReference type="Gene3D" id="3.40.50.10490">
    <property type="entry name" value="Glucose-6-phosphate isomerase like protein, domain 1"/>
    <property type="match status" value="2"/>
</dbReference>
<dbReference type="InterPro" id="IPR002792">
    <property type="entry name" value="TRAM_dom"/>
</dbReference>
<evidence type="ECO:0000256" key="2">
    <source>
        <dbReference type="HAMAP-Rule" id="MF_00291"/>
    </source>
</evidence>
<dbReference type="GO" id="GO:0005763">
    <property type="term" value="C:mitochondrial small ribosomal subunit"/>
    <property type="evidence" value="ECO:0007669"/>
    <property type="project" value="TreeGrafter"/>
</dbReference>
<keyword evidence="2" id="KW-0687">Ribonucleoprotein</keyword>
<feature type="domain" description="TRAM" evidence="4">
    <location>
        <begin position="155"/>
        <end position="214"/>
    </location>
</feature>
<dbReference type="RefSeq" id="YP_009184876.1">
    <property type="nucleotide sequence ID" value="NC_028582.1"/>
</dbReference>
<name>A0A0S2LNL2_JENMI</name>
<dbReference type="SUPFAM" id="SSF52313">
    <property type="entry name" value="Ribosomal protein S2"/>
    <property type="match status" value="2"/>
</dbReference>
<dbReference type="GO" id="GO:0009507">
    <property type="term" value="C:chloroplast"/>
    <property type="evidence" value="ECO:0007669"/>
    <property type="project" value="UniProtKB-SubCell"/>
</dbReference>
<reference evidence="5" key="1">
    <citation type="journal article" date="2015" name="BMC Evol. Biol.">
        <title>Chloroplast phylogenomic analysis of chlorophyte green algae identifies a novel lineage sister to the Sphaeropleales (Chlorophyceae).</title>
        <authorList>
            <person name="Lemieux C."/>
            <person name="Vincent A.T."/>
            <person name="Labarre A."/>
            <person name="Otis C."/>
            <person name="Turmel M."/>
        </authorList>
    </citation>
    <scope>NUCLEOTIDE SEQUENCE</scope>
</reference>
<organism evidence="5">
    <name type="scientific">Jenufa minuta</name>
    <name type="common">Green alga</name>
    <dbReference type="NCBI Taxonomy" id="993092"/>
    <lineage>
        <taxon>Eukaryota</taxon>
        <taxon>Viridiplantae</taxon>
        <taxon>Chlorophyta</taxon>
        <taxon>core chlorophytes</taxon>
        <taxon>Chlorophyceae</taxon>
        <taxon>Jenufa</taxon>
    </lineage>
</organism>
<protein>
    <recommendedName>
        <fullName evidence="2">Small ribosomal subunit protein uS2c</fullName>
    </recommendedName>
</protein>
<dbReference type="Gene3D" id="2.40.50.140">
    <property type="entry name" value="Nucleic acid-binding proteins"/>
    <property type="match status" value="2"/>
</dbReference>
<comment type="similarity">
    <text evidence="1 2">Belongs to the universal ribosomal protein uS2 family.</text>
</comment>
<keyword evidence="5" id="KW-0934">Plastid</keyword>
<evidence type="ECO:0000313" key="5">
    <source>
        <dbReference type="EMBL" id="ALO62987.1"/>
    </source>
</evidence>
<dbReference type="NCBIfam" id="TIGR01011">
    <property type="entry name" value="rpsB_bact"/>
    <property type="match status" value="1"/>
</dbReference>
<dbReference type="GO" id="GO:0006412">
    <property type="term" value="P:translation"/>
    <property type="evidence" value="ECO:0007669"/>
    <property type="project" value="UniProtKB-UniRule"/>
</dbReference>
<keyword evidence="5" id="KW-0150">Chloroplast</keyword>
<dbReference type="InterPro" id="IPR001865">
    <property type="entry name" value="Ribosomal_uS2"/>
</dbReference>
<evidence type="ECO:0000256" key="3">
    <source>
        <dbReference type="SAM" id="Coils"/>
    </source>
</evidence>
<comment type="subcellular location">
    <subcellularLocation>
        <location evidence="2">Plastid</location>
        <location evidence="2">Chloroplast</location>
    </subcellularLocation>
</comment>
<sequence>MYYLKKKNIIFYLNQIYMKNLVFQKVTFTIVNKDSSWLRIIYPTIFLTSLNNPLGFNTLKRLQYSNICQAKKQTNIVSNQVAIKPGQILNLTINSVISKKIGVTELSDGSTIFLPHGKLGDEVKAKIITVDTKKGSCYGVGELLEIVKESKIEAPVSVDEIFNLTIKERGPYGSGKVTFPNNYSLIIPNAIYDEKVNIKITRVKKNYAFGIILPSFIKNQLPSSKKKISLKTPQAMFHILKTKELQESTCTLTLPKSRNPLKMSNYWILNLKVQPNAPLTTSAGINEEEPKKLILFLKSGLGVKLGDQVRIKITKMIPTDGTNVGLAKIVKLAPNSKLEKQEIMLANLKKMLKNGMHFGDLKCHAFMKKYVWSKKNISSHTKNMSIDRQKNFKKKDRYIINLLRTRQCLKKSYYQLAKYAASGHTFLFVGTKKPAAGLVARAAALSQNSFYVNTRWLGGMLTNWNTLLKSISKIQPLLKEKQKILNNVLQKRHSIKLRLIQKINKLRQQSQQLLNKGKLFVTKMKNEEFSKSFNYFIEEKTLKKKKSLYWKKYQQYQTLLQKEKMVNNSFKMLFHQASQLLIKKKNLLYKQIKNLKKLSQLNLLLSLSYELYNINFCRTVQQSKNGNDFKPKKVFTLKSKQFVELNPNIWIVPNPPQKIIQKILYTLQGNDLKTSTQSELQNNRVAFENQKTVDTDKSVNPSEKAILVSKFLEKFTDFSVKETSLKREIENLKLSIHAQKQTLTEIQKNLSQIKDKMVFCLTLKQKIVNSLFLIKKQLSQYKKNFNNLLHKSKKLKASRKLLKFLPRIRYLASPKTKILESVQICMKNFVDPKLRYPMEKIYESKLKYQSKKRAAIRQQKWQRLEKYFGGVTAMTQLTPQQIRKNVVILIGQHEEMNAVLECRKLGIKMFHLVDTNCNPQLADYIIPSNDDSRNSISYIIHQLLIYIRLAQQIRKKISMSF</sequence>